<dbReference type="Gene3D" id="3.30.40.10">
    <property type="entry name" value="Zinc/RING finger domain, C3HC4 (zinc finger)"/>
    <property type="match status" value="1"/>
</dbReference>
<feature type="compositionally biased region" description="Basic and acidic residues" evidence="1">
    <location>
        <begin position="209"/>
        <end position="251"/>
    </location>
</feature>
<evidence type="ECO:0000313" key="2">
    <source>
        <dbReference type="EMBL" id="KAK7093981.1"/>
    </source>
</evidence>
<feature type="compositionally biased region" description="Polar residues" evidence="1">
    <location>
        <begin position="268"/>
        <end position="281"/>
    </location>
</feature>
<feature type="compositionally biased region" description="Basic and acidic residues" evidence="1">
    <location>
        <begin position="987"/>
        <end position="1010"/>
    </location>
</feature>
<feature type="compositionally biased region" description="Polar residues" evidence="1">
    <location>
        <begin position="1020"/>
        <end position="1034"/>
    </location>
</feature>
<feature type="compositionally biased region" description="Basic and acidic residues" evidence="1">
    <location>
        <begin position="731"/>
        <end position="761"/>
    </location>
</feature>
<feature type="region of interest" description="Disordered" evidence="1">
    <location>
        <begin position="51"/>
        <end position="465"/>
    </location>
</feature>
<feature type="compositionally biased region" description="Basic and acidic residues" evidence="1">
    <location>
        <begin position="163"/>
        <end position="177"/>
    </location>
</feature>
<accession>A0AAN9AW20</accession>
<feature type="compositionally biased region" description="Polar residues" evidence="1">
    <location>
        <begin position="344"/>
        <end position="356"/>
    </location>
</feature>
<feature type="compositionally biased region" description="Basic and acidic residues" evidence="1">
    <location>
        <begin position="542"/>
        <end position="584"/>
    </location>
</feature>
<name>A0AAN9AW20_9CAEN</name>
<feature type="compositionally biased region" description="Basic residues" evidence="1">
    <location>
        <begin position="805"/>
        <end position="816"/>
    </location>
</feature>
<dbReference type="InterPro" id="IPR011011">
    <property type="entry name" value="Znf_FYVE_PHD"/>
</dbReference>
<feature type="compositionally biased region" description="Basic and acidic residues" evidence="1">
    <location>
        <begin position="638"/>
        <end position="721"/>
    </location>
</feature>
<feature type="compositionally biased region" description="Basic and acidic residues" evidence="1">
    <location>
        <begin position="1052"/>
        <end position="1073"/>
    </location>
</feature>
<feature type="region of interest" description="Disordered" evidence="1">
    <location>
        <begin position="483"/>
        <end position="1100"/>
    </location>
</feature>
<feature type="compositionally biased region" description="Basic and acidic residues" evidence="1">
    <location>
        <begin position="935"/>
        <end position="962"/>
    </location>
</feature>
<dbReference type="InterPro" id="IPR013083">
    <property type="entry name" value="Znf_RING/FYVE/PHD"/>
</dbReference>
<feature type="compositionally biased region" description="Basic and acidic residues" evidence="1">
    <location>
        <begin position="185"/>
        <end position="200"/>
    </location>
</feature>
<feature type="compositionally biased region" description="Basic residues" evidence="1">
    <location>
        <begin position="1041"/>
        <end position="1051"/>
    </location>
</feature>
<sequence>MFNLCFLFQIGKIHPLQEGDKIIFGHKNGYKVKVGETAEQPDSEFQFIFERRQPSKSAVTPLQEHRQQEEISGDTILSSGDCTEPPVYTPRRNGPHTPDKGVQQAKDSSRKRDKSLLCENAASEDHSRSPSRVPQTESQKSKPFKADHNSDSGKKGRNVPVKESLEQKNETSKESPKENGGSDEVLSRIEEGGVAKENKARSKSPWIKKSVDEEKKLPSRRRDDEGDGKTEFSRRLSGDSPKTELPRKPGECEQNGSLKRQSEDSVPASAQQNTKQDSSGFVSIRGETKRSVSPKREQSAVSSSIHGSLDNVKSKSPKQIDRKKSPRASDQKSSPRYRDRSKSPRQSGRSRLPNSEGSEHRSRSPLHGESAQSRLVSPKDKVSEIGSRPSAGESRLVQGRSRSPKPSFARKRPVSPELDNSSSSDADSSERRSVSPEKKERRSSSVYDEPPVLSPEYVVKTPSPCGFIDRTYDEEYEDINDIDKESLLYSVPPTPGHSLHDLSPSPHHSRRDCSPETKMGGVSGWERTRDNDRFPFGTFQSRNKDLDIEFSRNQTEKLGKRSESRSQKNYNRPKDSSVERDFFFKSRRKSAGGFSDQKRKKSVSRTEHERAEPDSTTVHRDRNGIDADSVDSFKRHKERSEKKCAENKRRWLDAEKDTKNHKERSDEKCSENKRGWLDAEKDTKKHKERSDEKCSENKRGWLDAEKDTKRHKERSDEKCSENKSGGLDAENDTKKAPTRRSNDRDGRHHDYRNKTKEKSKDSPLPTTAVGRNVFEEFTSSDRHDSGLHSSGKKRRNSSGDDSSKSKFKSSKPHPKPYKSFGEKENGPTPGKESSSNHTGCADRNRDKLQSDGKLLKDVRVSVQRVGVHRTGPSKHRGTDADRKQIQSKSAAEDGVGTYRDQNKQPSHPSKEEKTASGGDKVRRSLSTDTSLFAQELERLSTVQRKEKNKSPRDKTLPAKDEQLTSSQTKNQKSKDKVKRKLPSEQSTSERGREKSRHTSGDRHASSERRSERKKQRAASVSSRSVTPDPSFSTGESEKLKPGRKVATRRPRQVKDDTDQDEGKPGRDPDESKPGRSSGKKPRQRRKMTSKTKGGKGDDDECLEDGVVWYEEDTCESEACFRPADRRVQWVCCDDCDKWYHTVCVGIINLEDLKDEDYHCGCTDD</sequence>
<comment type="caution">
    <text evidence="2">The sequence shown here is derived from an EMBL/GenBank/DDBJ whole genome shotgun (WGS) entry which is preliminary data.</text>
</comment>
<feature type="compositionally biased region" description="Basic and acidic residues" evidence="1">
    <location>
        <begin position="908"/>
        <end position="922"/>
    </location>
</feature>
<feature type="compositionally biased region" description="Basic and acidic residues" evidence="1">
    <location>
        <begin position="286"/>
        <end position="298"/>
    </location>
</feature>
<gene>
    <name evidence="2" type="ORF">V1264_007660</name>
</gene>
<feature type="compositionally biased region" description="Basic and acidic residues" evidence="1">
    <location>
        <begin position="144"/>
        <end position="154"/>
    </location>
</feature>
<proteinExistence type="predicted"/>
<reference evidence="2 3" key="1">
    <citation type="submission" date="2024-02" db="EMBL/GenBank/DDBJ databases">
        <title>Chromosome-scale genome assembly of the rough periwinkle Littorina saxatilis.</title>
        <authorList>
            <person name="De Jode A."/>
            <person name="Faria R."/>
            <person name="Formenti G."/>
            <person name="Sims Y."/>
            <person name="Smith T.P."/>
            <person name="Tracey A."/>
            <person name="Wood J.M.D."/>
            <person name="Zagrodzka Z.B."/>
            <person name="Johannesson K."/>
            <person name="Butlin R.K."/>
            <person name="Leder E.H."/>
        </authorList>
    </citation>
    <scope>NUCLEOTIDE SEQUENCE [LARGE SCALE GENOMIC DNA]</scope>
    <source>
        <strain evidence="2">Snail1</strain>
        <tissue evidence="2">Muscle</tissue>
    </source>
</reference>
<dbReference type="EMBL" id="JBAMIC010000019">
    <property type="protein sequence ID" value="KAK7093981.1"/>
    <property type="molecule type" value="Genomic_DNA"/>
</dbReference>
<dbReference type="SUPFAM" id="SSF57903">
    <property type="entry name" value="FYVE/PHD zinc finger"/>
    <property type="match status" value="1"/>
</dbReference>
<feature type="compositionally biased region" description="Basic and acidic residues" evidence="1">
    <location>
        <begin position="318"/>
        <end position="330"/>
    </location>
</feature>
<feature type="compositionally biased region" description="Basic and acidic residues" evidence="1">
    <location>
        <begin position="604"/>
        <end position="625"/>
    </location>
</feature>
<feature type="compositionally biased region" description="Basic and acidic residues" evidence="1">
    <location>
        <begin position="107"/>
        <end position="116"/>
    </location>
</feature>
<feature type="compositionally biased region" description="Basic and acidic residues" evidence="1">
    <location>
        <begin position="840"/>
        <end position="859"/>
    </location>
</feature>
<dbReference type="Proteomes" id="UP001374579">
    <property type="component" value="Unassembled WGS sequence"/>
</dbReference>
<evidence type="ECO:0000256" key="1">
    <source>
        <dbReference type="SAM" id="MobiDB-lite"/>
    </source>
</evidence>
<evidence type="ECO:0000313" key="3">
    <source>
        <dbReference type="Proteomes" id="UP001374579"/>
    </source>
</evidence>
<keyword evidence="3" id="KW-1185">Reference proteome</keyword>
<organism evidence="2 3">
    <name type="scientific">Littorina saxatilis</name>
    <dbReference type="NCBI Taxonomy" id="31220"/>
    <lineage>
        <taxon>Eukaryota</taxon>
        <taxon>Metazoa</taxon>
        <taxon>Spiralia</taxon>
        <taxon>Lophotrochozoa</taxon>
        <taxon>Mollusca</taxon>
        <taxon>Gastropoda</taxon>
        <taxon>Caenogastropoda</taxon>
        <taxon>Littorinimorpha</taxon>
        <taxon>Littorinoidea</taxon>
        <taxon>Littorinidae</taxon>
        <taxon>Littorina</taxon>
    </lineage>
</organism>
<feature type="compositionally biased region" description="Basic residues" evidence="1">
    <location>
        <begin position="1077"/>
        <end position="1093"/>
    </location>
</feature>
<feature type="compositionally biased region" description="Basic and acidic residues" evidence="1">
    <location>
        <begin position="428"/>
        <end position="443"/>
    </location>
</feature>
<dbReference type="AlphaFoldDB" id="A0AAN9AW20"/>
<protein>
    <submittedName>
        <fullName evidence="2">Uncharacterized protein</fullName>
    </submittedName>
</protein>